<dbReference type="InterPro" id="IPR036871">
    <property type="entry name" value="PX_dom_sf"/>
</dbReference>
<dbReference type="SUPFAM" id="SSF64268">
    <property type="entry name" value="PX domain"/>
    <property type="match status" value="1"/>
</dbReference>
<dbReference type="GO" id="GO:0034498">
    <property type="term" value="P:early endosome to Golgi transport"/>
    <property type="evidence" value="ECO:0007669"/>
    <property type="project" value="TreeGrafter"/>
</dbReference>
<keyword evidence="3" id="KW-0813">Transport</keyword>
<evidence type="ECO:0000256" key="2">
    <source>
        <dbReference type="ARBA" id="ARBA00010883"/>
    </source>
</evidence>
<dbReference type="GO" id="GO:0035091">
    <property type="term" value="F:phosphatidylinositol binding"/>
    <property type="evidence" value="ECO:0007669"/>
    <property type="project" value="InterPro"/>
</dbReference>
<evidence type="ECO:0000256" key="6">
    <source>
        <dbReference type="SAM" id="MobiDB-lite"/>
    </source>
</evidence>
<name>A0A6H5IHE3_9HYME</name>
<dbReference type="CDD" id="cd07597">
    <property type="entry name" value="BAR_SNX8"/>
    <property type="match status" value="1"/>
</dbReference>
<feature type="domain" description="PX" evidence="7">
    <location>
        <begin position="102"/>
        <end position="243"/>
    </location>
</feature>
<keyword evidence="4" id="KW-0653">Protein transport</keyword>
<gene>
    <name evidence="8" type="ORF">TBRA_LOCUS9085</name>
</gene>
<dbReference type="AlphaFoldDB" id="A0A6H5IHE3"/>
<dbReference type="EMBL" id="CADCXV010000847">
    <property type="protein sequence ID" value="CAB0037249.1"/>
    <property type="molecule type" value="Genomic_DNA"/>
</dbReference>
<proteinExistence type="inferred from homology"/>
<dbReference type="InterPro" id="IPR001683">
    <property type="entry name" value="PX_dom"/>
</dbReference>
<evidence type="ECO:0000256" key="5">
    <source>
        <dbReference type="ARBA" id="ARBA00023136"/>
    </source>
</evidence>
<feature type="region of interest" description="Disordered" evidence="6">
    <location>
        <begin position="761"/>
        <end position="804"/>
    </location>
</feature>
<evidence type="ECO:0000259" key="7">
    <source>
        <dbReference type="PROSITE" id="PS50195"/>
    </source>
</evidence>
<organism evidence="8 9">
    <name type="scientific">Trichogramma brassicae</name>
    <dbReference type="NCBI Taxonomy" id="86971"/>
    <lineage>
        <taxon>Eukaryota</taxon>
        <taxon>Metazoa</taxon>
        <taxon>Ecdysozoa</taxon>
        <taxon>Arthropoda</taxon>
        <taxon>Hexapoda</taxon>
        <taxon>Insecta</taxon>
        <taxon>Pterygota</taxon>
        <taxon>Neoptera</taxon>
        <taxon>Endopterygota</taxon>
        <taxon>Hymenoptera</taxon>
        <taxon>Apocrita</taxon>
        <taxon>Proctotrupomorpha</taxon>
        <taxon>Chalcidoidea</taxon>
        <taxon>Trichogrammatidae</taxon>
        <taxon>Trichogramma</taxon>
    </lineage>
</organism>
<dbReference type="PANTHER" id="PTHR46571">
    <property type="entry name" value="SORTING NEXIN-8"/>
    <property type="match status" value="1"/>
</dbReference>
<dbReference type="PANTHER" id="PTHR46571:SF1">
    <property type="entry name" value="SORTING NEXIN-8"/>
    <property type="match status" value="1"/>
</dbReference>
<comment type="subcellular location">
    <subcellularLocation>
        <location evidence="1">Membrane</location>
        <topology evidence="1">Peripheral membrane protein</topology>
        <orientation evidence="1">Cytoplasmic side</orientation>
    </subcellularLocation>
</comment>
<dbReference type="InterPro" id="IPR029196">
    <property type="entry name" value="HAPSTR1-like"/>
</dbReference>
<dbReference type="PROSITE" id="PS50195">
    <property type="entry name" value="PX"/>
    <property type="match status" value="1"/>
</dbReference>
<evidence type="ECO:0000313" key="9">
    <source>
        <dbReference type="Proteomes" id="UP000479190"/>
    </source>
</evidence>
<reference evidence="8 9" key="1">
    <citation type="submission" date="2020-02" db="EMBL/GenBank/DDBJ databases">
        <authorList>
            <person name="Ferguson B K."/>
        </authorList>
    </citation>
    <scope>NUCLEOTIDE SEQUENCE [LARGE SCALE GENOMIC DNA]</scope>
</reference>
<dbReference type="InterPro" id="IPR035704">
    <property type="entry name" value="SNX8/Mvp1_PX"/>
</dbReference>
<dbReference type="Pfam" id="PF19566">
    <property type="entry name" value="Snx8_BAR_dom"/>
    <property type="match status" value="1"/>
</dbReference>
<keyword evidence="9" id="KW-1185">Reference proteome</keyword>
<protein>
    <recommendedName>
        <fullName evidence="7">PX domain-containing protein</fullName>
    </recommendedName>
</protein>
<dbReference type="GO" id="GO:0006886">
    <property type="term" value="P:intracellular protein transport"/>
    <property type="evidence" value="ECO:0007669"/>
    <property type="project" value="TreeGrafter"/>
</dbReference>
<evidence type="ECO:0000256" key="3">
    <source>
        <dbReference type="ARBA" id="ARBA00022448"/>
    </source>
</evidence>
<evidence type="ECO:0000256" key="1">
    <source>
        <dbReference type="ARBA" id="ARBA00004287"/>
    </source>
</evidence>
<dbReference type="Proteomes" id="UP000479190">
    <property type="component" value="Unassembled WGS sequence"/>
</dbReference>
<dbReference type="GO" id="GO:0031901">
    <property type="term" value="C:early endosome membrane"/>
    <property type="evidence" value="ECO:0007669"/>
    <property type="project" value="TreeGrafter"/>
</dbReference>
<keyword evidence="5" id="KW-0472">Membrane</keyword>
<dbReference type="Pfam" id="PF15251">
    <property type="entry name" value="TAPR1-like"/>
    <property type="match status" value="1"/>
</dbReference>
<dbReference type="InterPro" id="IPR028662">
    <property type="entry name" value="SNX8/Mvp1"/>
</dbReference>
<sequence length="861" mass="98347">MQARTHTRAREQHTKTLQIFIWNLVDNKTGCVTRSVLYKALALVAMAQQGKQPSDKLLENTESQELPVPTLGDLQDVVALAQRLQRSSDPTNLNLSYSEICDLDTLEINLVPEKKGIFLKHVEYQVTSKYGQEIEILFVTMMWNRFCNVDVKITIETLILFSRYNSIVYRRFNDFLALHELLVARFPYRLIPKPPPKKIVGADSQFLEERRRSLLRFVTLIARHPVVGQDPICQFFFTYTGEETQHKIRDTFRRMPDEFATSDLSSRAKELVPPDTLTEFGNARDQIRVIYTGISRLKNIADALATRSRSYATDMAELATQLTNLANEAHTTTSWATGGSTIWQEMKKGFNIISKEFGLLSSKAEQQAAREETTVCERLNLLLDLLVAHRLLCERHEKGVSEDHRRALSTMLTLKKRQMQGVIRGTDADTIEQLENRMVAQESVIASVELRNLFSLHCLHMETQLIHAHLEILATVLQSLVSVQIHGHAESTRQSVDRAHHKPASLPRVRITRGPYDTIITYRHTNIASIYRQALLRRVLRSVLLCIHYSSSDSSIRVGRGSARRDARGALVYEPSHRSPRLPFCPCFIIHTHTHGIQPCIEQQSLVVLLSPERKAMNNEERNDEEAIVDMWYSQWEEQSVQSIESEPDYETQLHNEREFYTGQLWTTFQTSATAISQLYKAKTCFTDRTQGTSYWTPFQTAAGTVTSLYKESTNAMRRMNELALEAGRQKRSKEIMNWARKKRRMIRREDLLAFIAGRPQPTARLPHRSSPRPRMMSGSPPSQGAAQSMVISSTPPPSVDPESELHTFREAISGSPMSRRGGRSSELSTFINNELARHCKRPASHDVDMGSPTHKRHKFM</sequence>
<evidence type="ECO:0000313" key="8">
    <source>
        <dbReference type="EMBL" id="CAB0037249.1"/>
    </source>
</evidence>
<dbReference type="InterPro" id="IPR045734">
    <property type="entry name" value="Snx8_BAR_dom"/>
</dbReference>
<dbReference type="Gene3D" id="3.30.1520.10">
    <property type="entry name" value="Phox-like domain"/>
    <property type="match status" value="1"/>
</dbReference>
<comment type="similarity">
    <text evidence="2">Belongs to the sorting nexin family.</text>
</comment>
<feature type="compositionally biased region" description="Polar residues" evidence="6">
    <location>
        <begin position="785"/>
        <end position="794"/>
    </location>
</feature>
<evidence type="ECO:0000256" key="4">
    <source>
        <dbReference type="ARBA" id="ARBA00022927"/>
    </source>
</evidence>
<dbReference type="CDD" id="cd06866">
    <property type="entry name" value="PX_SNX8_Mvp1p_like"/>
    <property type="match status" value="1"/>
</dbReference>
<dbReference type="Pfam" id="PF00787">
    <property type="entry name" value="PX"/>
    <property type="match status" value="1"/>
</dbReference>
<feature type="compositionally biased region" description="Low complexity" evidence="6">
    <location>
        <begin position="773"/>
        <end position="783"/>
    </location>
</feature>
<dbReference type="SMART" id="SM00312">
    <property type="entry name" value="PX"/>
    <property type="match status" value="1"/>
</dbReference>
<dbReference type="GO" id="GO:0005829">
    <property type="term" value="C:cytosol"/>
    <property type="evidence" value="ECO:0007669"/>
    <property type="project" value="GOC"/>
</dbReference>
<accession>A0A6H5IHE3</accession>
<dbReference type="OrthoDB" id="10064318at2759"/>